<name>A0A368VV76_9ACTN</name>
<keyword evidence="4" id="KW-1185">Reference proteome</keyword>
<protein>
    <recommendedName>
        <fullName evidence="2">HMA domain-containing protein</fullName>
    </recommendedName>
</protein>
<dbReference type="EMBL" id="QPJC01000002">
    <property type="protein sequence ID" value="RCW45994.1"/>
    <property type="molecule type" value="Genomic_DNA"/>
</dbReference>
<organism evidence="3 4">
    <name type="scientific">Halopolyspora algeriensis</name>
    <dbReference type="NCBI Taxonomy" id="1500506"/>
    <lineage>
        <taxon>Bacteria</taxon>
        <taxon>Bacillati</taxon>
        <taxon>Actinomycetota</taxon>
        <taxon>Actinomycetes</taxon>
        <taxon>Actinomycetes incertae sedis</taxon>
        <taxon>Halopolyspora</taxon>
    </lineage>
</organism>
<proteinExistence type="predicted"/>
<dbReference type="InterPro" id="IPR006121">
    <property type="entry name" value="HMA_dom"/>
</dbReference>
<comment type="caution">
    <text evidence="3">The sequence shown here is derived from an EMBL/GenBank/DDBJ whole genome shotgun (WGS) entry which is preliminary data.</text>
</comment>
<feature type="region of interest" description="Disordered" evidence="1">
    <location>
        <begin position="231"/>
        <end position="254"/>
    </location>
</feature>
<dbReference type="SUPFAM" id="SSF55008">
    <property type="entry name" value="HMA, heavy metal-associated domain"/>
    <property type="match status" value="1"/>
</dbReference>
<dbReference type="Proteomes" id="UP000253495">
    <property type="component" value="Unassembled WGS sequence"/>
</dbReference>
<accession>A0A368VV76</accession>
<evidence type="ECO:0000313" key="3">
    <source>
        <dbReference type="EMBL" id="RCW45994.1"/>
    </source>
</evidence>
<evidence type="ECO:0000313" key="4">
    <source>
        <dbReference type="Proteomes" id="UP000253495"/>
    </source>
</evidence>
<dbReference type="InterPro" id="IPR036163">
    <property type="entry name" value="HMA_dom_sf"/>
</dbReference>
<dbReference type="AlphaFoldDB" id="A0A368VV76"/>
<evidence type="ECO:0000256" key="1">
    <source>
        <dbReference type="SAM" id="MobiDB-lite"/>
    </source>
</evidence>
<reference evidence="3 4" key="1">
    <citation type="submission" date="2018-07" db="EMBL/GenBank/DDBJ databases">
        <title>Genomic Encyclopedia of Type Strains, Phase III (KMG-III): the genomes of soil and plant-associated and newly described type strains.</title>
        <authorList>
            <person name="Whitman W."/>
        </authorList>
    </citation>
    <scope>NUCLEOTIDE SEQUENCE [LARGE SCALE GENOMIC DNA]</scope>
    <source>
        <strain evidence="3 4">CECT 8575</strain>
    </source>
</reference>
<sequence length="631" mass="65771">MALGRLVSAASEIASPMLDAVRTLTDSPADRRSWAGHGRIHLEVRGMHRPGTEEAARALERRLTEVEHVHSAEVNAALGRVVIFHGAEPVAPTVLTDVIAEVEREHGLESSGYAPASARHPGNAAPVLREVGALATSLTGIGYTAITSLLPVRTLPPLLPTALSLTDSVPWIRSTVESRFGRPATDTALALGTTVAQTLAQQPLPLFIATCQRFCTAQEAFARNQAWRRWERTTGSRPGSHRTEPVETPPRPGPLPDGPVEYVANISGALALAGYGTASAIIGSPQRARALLQAGLPRASKAGREAFAAHLAGTISTRGDLILEPDTLRRLDRVDTVVLDAPILLTGRQVVDTVIPVDQDDDPTALFHRADELLDPQRPREHAQHGDWAVAPVGEVTEQLPEHARDTAREQAEHGGNVLALSYRSHPVALVRVVAELDPYAEALAGAARGAGTVLVAGLDGHLDRRLSLDGAVAGGNRLLNSIGELQADGRAVALVSARGHAALAAADIGLGIPAESGAVPWNAHVLCSSPAHVGTLLAAADNARTLSRRSAALSATGSGLGALLAALGPELGADSRASMPVHAATLCALGLGTFSGMQAAGRPALVEHARIPRHAIALPPVPGTQGTSRQ</sequence>
<feature type="domain" description="HMA" evidence="2">
    <location>
        <begin position="38"/>
        <end position="107"/>
    </location>
</feature>
<dbReference type="OrthoDB" id="9814270at2"/>
<dbReference type="CDD" id="cd00371">
    <property type="entry name" value="HMA"/>
    <property type="match status" value="1"/>
</dbReference>
<dbReference type="PROSITE" id="PS50846">
    <property type="entry name" value="HMA_2"/>
    <property type="match status" value="1"/>
</dbReference>
<dbReference type="RefSeq" id="WP_114451835.1">
    <property type="nucleotide sequence ID" value="NZ_QPJC01000002.1"/>
</dbReference>
<dbReference type="GO" id="GO:0046872">
    <property type="term" value="F:metal ion binding"/>
    <property type="evidence" value="ECO:0007669"/>
    <property type="project" value="InterPro"/>
</dbReference>
<gene>
    <name evidence="3" type="ORF">DFQ14_102296</name>
</gene>
<evidence type="ECO:0000259" key="2">
    <source>
        <dbReference type="PROSITE" id="PS50846"/>
    </source>
</evidence>